<comment type="caution">
    <text evidence="2">The sequence shown here is derived from an EMBL/GenBank/DDBJ whole genome shotgun (WGS) entry which is preliminary data.</text>
</comment>
<keyword evidence="3" id="KW-1185">Reference proteome</keyword>
<dbReference type="PANTHER" id="PTHR43798:SF33">
    <property type="entry name" value="HYDROLASE, PUTATIVE (AFU_ORTHOLOGUE AFUA_2G14860)-RELATED"/>
    <property type="match status" value="1"/>
</dbReference>
<sequence length="268" mass="29228">MPHFPSFDGLPLHYDVVGEGTGDPLVVLPGGPGMDARYLGDLGGLSASRRLIRLDGRAAGRSGVPLDRTTVSFTRQADDVEALREHLGMERLDILAHSAGTLTAQEYAVRHRNRVRRLVLVTPIGRAGRDIDTAELAGIRAGRAAEPWYPHAAAALAEDVTNPITRARLIPFHWHRWTPERRHEYHPSHASRLPWLREAFYSGTATPGPVLAPVLVVAGASDGMIGIAPARVVAAAHPCSRLEIMTESGHRPWVEEPELFRALVTGFL</sequence>
<dbReference type="Proteomes" id="UP001241758">
    <property type="component" value="Unassembled WGS sequence"/>
</dbReference>
<dbReference type="SUPFAM" id="SSF53474">
    <property type="entry name" value="alpha/beta-Hydrolases"/>
    <property type="match status" value="1"/>
</dbReference>
<proteinExistence type="predicted"/>
<dbReference type="EMBL" id="JASCTH010000025">
    <property type="protein sequence ID" value="MDI6103433.1"/>
    <property type="molecule type" value="Genomic_DNA"/>
</dbReference>
<dbReference type="GO" id="GO:0016787">
    <property type="term" value="F:hydrolase activity"/>
    <property type="evidence" value="ECO:0007669"/>
    <property type="project" value="UniProtKB-KW"/>
</dbReference>
<dbReference type="InterPro" id="IPR029058">
    <property type="entry name" value="AB_hydrolase_fold"/>
</dbReference>
<dbReference type="InterPro" id="IPR000073">
    <property type="entry name" value="AB_hydrolase_1"/>
</dbReference>
<evidence type="ECO:0000259" key="1">
    <source>
        <dbReference type="Pfam" id="PF00561"/>
    </source>
</evidence>
<gene>
    <name evidence="2" type="ORF">QLQ12_32975</name>
</gene>
<dbReference type="InterPro" id="IPR050266">
    <property type="entry name" value="AB_hydrolase_sf"/>
</dbReference>
<name>A0ABT6WUK3_9ACTN</name>
<dbReference type="Pfam" id="PF00561">
    <property type="entry name" value="Abhydrolase_1"/>
    <property type="match status" value="1"/>
</dbReference>
<organism evidence="2 3">
    <name type="scientific">Actinoplanes sandaracinus</name>
    <dbReference type="NCBI Taxonomy" id="3045177"/>
    <lineage>
        <taxon>Bacteria</taxon>
        <taxon>Bacillati</taxon>
        <taxon>Actinomycetota</taxon>
        <taxon>Actinomycetes</taxon>
        <taxon>Micromonosporales</taxon>
        <taxon>Micromonosporaceae</taxon>
        <taxon>Actinoplanes</taxon>
    </lineage>
</organism>
<reference evidence="2 3" key="1">
    <citation type="submission" date="2023-05" db="EMBL/GenBank/DDBJ databases">
        <title>Actinoplanes sp. NEAU-A12 genome sequencing.</title>
        <authorList>
            <person name="Wang Z.-S."/>
        </authorList>
    </citation>
    <scope>NUCLEOTIDE SEQUENCE [LARGE SCALE GENOMIC DNA]</scope>
    <source>
        <strain evidence="2 3">NEAU-A12</strain>
    </source>
</reference>
<protein>
    <submittedName>
        <fullName evidence="2">Alpha/beta hydrolase</fullName>
    </submittedName>
</protein>
<keyword evidence="2" id="KW-0378">Hydrolase</keyword>
<dbReference type="Gene3D" id="3.40.50.1820">
    <property type="entry name" value="alpha/beta hydrolase"/>
    <property type="match status" value="1"/>
</dbReference>
<feature type="domain" description="AB hydrolase-1" evidence="1">
    <location>
        <begin position="24"/>
        <end position="250"/>
    </location>
</feature>
<evidence type="ECO:0000313" key="2">
    <source>
        <dbReference type="EMBL" id="MDI6103433.1"/>
    </source>
</evidence>
<evidence type="ECO:0000313" key="3">
    <source>
        <dbReference type="Proteomes" id="UP001241758"/>
    </source>
</evidence>
<dbReference type="RefSeq" id="WP_282764531.1">
    <property type="nucleotide sequence ID" value="NZ_JASCTH010000025.1"/>
</dbReference>
<accession>A0ABT6WUK3</accession>
<dbReference type="PANTHER" id="PTHR43798">
    <property type="entry name" value="MONOACYLGLYCEROL LIPASE"/>
    <property type="match status" value="1"/>
</dbReference>